<feature type="non-terminal residue" evidence="1">
    <location>
        <position position="1"/>
    </location>
</feature>
<proteinExistence type="predicted"/>
<name>A0AAD6TRI3_9AGAR</name>
<comment type="caution">
    <text evidence="1">The sequence shown here is derived from an EMBL/GenBank/DDBJ whole genome shotgun (WGS) entry which is preliminary data.</text>
</comment>
<protein>
    <submittedName>
        <fullName evidence="1">Uncharacterized protein</fullName>
    </submittedName>
</protein>
<sequence length="179" mass="20360">MTGNRPQPDSDDVGTKKPGFPASWLVASDQDVIDEAEWFNDATAISDPLYSVEWRRFQGRTSLRPAKNEQWVGPPRAMAPIRRRGITGPVVPICYIRATHWTYMLLFTTAGPAEDGKKMFYHINYVQDDDTYEAAAGTEVFRVKPPLDCVASYFNWQKGWEWEELKELEGLDQANKNAA</sequence>
<reference evidence="1" key="1">
    <citation type="submission" date="2023-03" db="EMBL/GenBank/DDBJ databases">
        <title>Massive genome expansion in bonnet fungi (Mycena s.s.) driven by repeated elements and novel gene families across ecological guilds.</title>
        <authorList>
            <consortium name="Lawrence Berkeley National Laboratory"/>
            <person name="Harder C.B."/>
            <person name="Miyauchi S."/>
            <person name="Viragh M."/>
            <person name="Kuo A."/>
            <person name="Thoen E."/>
            <person name="Andreopoulos B."/>
            <person name="Lu D."/>
            <person name="Skrede I."/>
            <person name="Drula E."/>
            <person name="Henrissat B."/>
            <person name="Morin E."/>
            <person name="Kohler A."/>
            <person name="Barry K."/>
            <person name="LaButti K."/>
            <person name="Morin E."/>
            <person name="Salamov A."/>
            <person name="Lipzen A."/>
            <person name="Mereny Z."/>
            <person name="Hegedus B."/>
            <person name="Baldrian P."/>
            <person name="Stursova M."/>
            <person name="Weitz H."/>
            <person name="Taylor A."/>
            <person name="Grigoriev I.V."/>
            <person name="Nagy L.G."/>
            <person name="Martin F."/>
            <person name="Kauserud H."/>
        </authorList>
    </citation>
    <scope>NUCLEOTIDE SEQUENCE</scope>
    <source>
        <strain evidence="1">CBHHK173m</strain>
    </source>
</reference>
<dbReference type="EMBL" id="JARJCN010000076">
    <property type="protein sequence ID" value="KAJ7076961.1"/>
    <property type="molecule type" value="Genomic_DNA"/>
</dbReference>
<evidence type="ECO:0000313" key="2">
    <source>
        <dbReference type="Proteomes" id="UP001222325"/>
    </source>
</evidence>
<dbReference type="AlphaFoldDB" id="A0AAD6TRI3"/>
<evidence type="ECO:0000313" key="1">
    <source>
        <dbReference type="EMBL" id="KAJ7076961.1"/>
    </source>
</evidence>
<keyword evidence="2" id="KW-1185">Reference proteome</keyword>
<accession>A0AAD6TRI3</accession>
<gene>
    <name evidence="1" type="ORF">B0H15DRAFT_862648</name>
</gene>
<feature type="non-terminal residue" evidence="1">
    <location>
        <position position="179"/>
    </location>
</feature>
<dbReference type="Proteomes" id="UP001222325">
    <property type="component" value="Unassembled WGS sequence"/>
</dbReference>
<organism evidence="1 2">
    <name type="scientific">Mycena belliarum</name>
    <dbReference type="NCBI Taxonomy" id="1033014"/>
    <lineage>
        <taxon>Eukaryota</taxon>
        <taxon>Fungi</taxon>
        <taxon>Dikarya</taxon>
        <taxon>Basidiomycota</taxon>
        <taxon>Agaricomycotina</taxon>
        <taxon>Agaricomycetes</taxon>
        <taxon>Agaricomycetidae</taxon>
        <taxon>Agaricales</taxon>
        <taxon>Marasmiineae</taxon>
        <taxon>Mycenaceae</taxon>
        <taxon>Mycena</taxon>
    </lineage>
</organism>